<comment type="catalytic activity">
    <reaction evidence="1">
        <text>ATP + protein L-histidine = ADP + protein N-phospho-L-histidine.</text>
        <dbReference type="EC" id="2.7.13.3"/>
    </reaction>
</comment>
<evidence type="ECO:0000313" key="8">
    <source>
        <dbReference type="EMBL" id="SDH56929.1"/>
    </source>
</evidence>
<evidence type="ECO:0000313" key="9">
    <source>
        <dbReference type="Proteomes" id="UP000217076"/>
    </source>
</evidence>
<feature type="region of interest" description="Disordered" evidence="5">
    <location>
        <begin position="653"/>
        <end position="675"/>
    </location>
</feature>
<dbReference type="Pfam" id="PF00072">
    <property type="entry name" value="Response_reg"/>
    <property type="match status" value="1"/>
</dbReference>
<keyword evidence="8" id="KW-0808">Transferase</keyword>
<dbReference type="InterPro" id="IPR011006">
    <property type="entry name" value="CheY-like_superfamily"/>
</dbReference>
<dbReference type="EC" id="2.7.13.3" evidence="2"/>
<evidence type="ECO:0000256" key="5">
    <source>
        <dbReference type="SAM" id="MobiDB-lite"/>
    </source>
</evidence>
<evidence type="ECO:0000256" key="4">
    <source>
        <dbReference type="PROSITE-ProRule" id="PRU00169"/>
    </source>
</evidence>
<dbReference type="SMART" id="SM00448">
    <property type="entry name" value="REC"/>
    <property type="match status" value="1"/>
</dbReference>
<evidence type="ECO:0000259" key="6">
    <source>
        <dbReference type="PROSITE" id="PS50109"/>
    </source>
</evidence>
<dbReference type="Gene3D" id="1.10.287.130">
    <property type="match status" value="1"/>
</dbReference>
<dbReference type="Pfam" id="PF00512">
    <property type="entry name" value="HisKA"/>
    <property type="match status" value="1"/>
</dbReference>
<keyword evidence="9" id="KW-1185">Reference proteome</keyword>
<dbReference type="AlphaFoldDB" id="A0A1G8DHK2"/>
<feature type="domain" description="Response regulatory" evidence="7">
    <location>
        <begin position="681"/>
        <end position="796"/>
    </location>
</feature>
<sequence>MELMVGGLVATAAGLFGLGLGGPLGRWQRRRRQRLVGAALDHLFEADGVARAVLDRGGRVVRANAAWRHLFGDLEPALALAAAAERVGDVAAADGAERLARAAGLGRAEAAEVRLPGDLAGAGDAAPRGRASVRPLPAGGRLWTAEDMAARRDIAEVLAAERDDLGDFLYFLPVGLYSADAEGRLRYVNQRLAEWLDDTPEGLTGQPLAEVLEGPERPDPDGEWRGRLTLRPRHPEAAPLPAEVVQGLYDAGGETRTRTVVLRADDAAAPGLRPAVAPPGLAELAGAVPVGLALLDGDGLVIEANPALAPILGLPEGTLPEGPLAELMAEEDRPLLAQALARDSADSLQLRLATPPGGGSRDGATERVVGLFLGPAPRPAGAWLAVLLDATAQKTLEAQFAQAQKIQAMGQLAGGVAHDFNNLLTAMIGFCDLLLNRHRAGDPSFADIMQIKQNANRAANLVRQLLAFSRKQPLRPERLEVGESLGEMSHLLRRLLGERIELKLTHGRDLGAVRVDPGQFDQVIINLAVNARDAMPRGGMLGIATESRRIDKPTPRGVEVIPPGDYVAITVADTGTGIAPENLPRIFEPFFSTKTPDQEGAAQRPGGAGMGLGLATVYGIVRQTGGFVLVESTPGEGTTFTILLPRAEAAAEPPAAPANVPADGPAEAAAPVAETPGGGETVLLVEDEDAVRIFAARALRNRGYQVLEAASGEGALDVLRDAGPIQLMLTDMVMPGMDGATLAGLVRTERPDLKIILMSGYSEEISRGDLAPGPDLTFLPKPFSLKTLAETVREVLDAG</sequence>
<dbReference type="InterPro" id="IPR000014">
    <property type="entry name" value="PAS"/>
</dbReference>
<dbReference type="SMART" id="SM00091">
    <property type="entry name" value="PAS"/>
    <property type="match status" value="3"/>
</dbReference>
<dbReference type="Gene3D" id="3.30.565.10">
    <property type="entry name" value="Histidine kinase-like ATPase, C-terminal domain"/>
    <property type="match status" value="1"/>
</dbReference>
<feature type="modified residue" description="4-aspartylphosphate" evidence="4">
    <location>
        <position position="731"/>
    </location>
</feature>
<dbReference type="InterPro" id="IPR001789">
    <property type="entry name" value="Sig_transdc_resp-reg_receiver"/>
</dbReference>
<dbReference type="Gene3D" id="3.30.450.20">
    <property type="entry name" value="PAS domain"/>
    <property type="match status" value="2"/>
</dbReference>
<evidence type="ECO:0000256" key="3">
    <source>
        <dbReference type="ARBA" id="ARBA00022553"/>
    </source>
</evidence>
<dbReference type="Proteomes" id="UP000217076">
    <property type="component" value="Unassembled WGS sequence"/>
</dbReference>
<dbReference type="EMBL" id="FNCV01000008">
    <property type="protein sequence ID" value="SDH56929.1"/>
    <property type="molecule type" value="Genomic_DNA"/>
</dbReference>
<accession>A0A1G8DHK2</accession>
<dbReference type="SMART" id="SM00387">
    <property type="entry name" value="HATPase_c"/>
    <property type="match status" value="1"/>
</dbReference>
<dbReference type="FunFam" id="1.10.287.130:FF:000037">
    <property type="entry name" value="Hybrid sensor histidine kinase/response regulator"/>
    <property type="match status" value="1"/>
</dbReference>
<dbReference type="InterPro" id="IPR035965">
    <property type="entry name" value="PAS-like_dom_sf"/>
</dbReference>
<dbReference type="InterPro" id="IPR036890">
    <property type="entry name" value="HATPase_C_sf"/>
</dbReference>
<dbReference type="GO" id="GO:0000155">
    <property type="term" value="F:phosphorelay sensor kinase activity"/>
    <property type="evidence" value="ECO:0007669"/>
    <property type="project" value="InterPro"/>
</dbReference>
<dbReference type="PRINTS" id="PR00344">
    <property type="entry name" value="BCTRLSENSOR"/>
</dbReference>
<proteinExistence type="predicted"/>
<dbReference type="Pfam" id="PF02518">
    <property type="entry name" value="HATPase_c"/>
    <property type="match status" value="1"/>
</dbReference>
<dbReference type="Pfam" id="PF08448">
    <property type="entry name" value="PAS_4"/>
    <property type="match status" value="1"/>
</dbReference>
<feature type="domain" description="Histidine kinase" evidence="6">
    <location>
        <begin position="415"/>
        <end position="648"/>
    </location>
</feature>
<dbReference type="PANTHER" id="PTHR43065">
    <property type="entry name" value="SENSOR HISTIDINE KINASE"/>
    <property type="match status" value="1"/>
</dbReference>
<dbReference type="Pfam" id="PF13188">
    <property type="entry name" value="PAS_8"/>
    <property type="match status" value="2"/>
</dbReference>
<evidence type="ECO:0000256" key="2">
    <source>
        <dbReference type="ARBA" id="ARBA00012438"/>
    </source>
</evidence>
<dbReference type="STRING" id="83401.SAMN05421742_10815"/>
<dbReference type="SUPFAM" id="SSF47384">
    <property type="entry name" value="Homodimeric domain of signal transducing histidine kinase"/>
    <property type="match status" value="1"/>
</dbReference>
<dbReference type="PANTHER" id="PTHR43065:SF42">
    <property type="entry name" value="TWO-COMPONENT SENSOR PPRA"/>
    <property type="match status" value="1"/>
</dbReference>
<dbReference type="InterPro" id="IPR004358">
    <property type="entry name" value="Sig_transdc_His_kin-like_C"/>
</dbReference>
<evidence type="ECO:0000259" key="7">
    <source>
        <dbReference type="PROSITE" id="PS50110"/>
    </source>
</evidence>
<dbReference type="CDD" id="cd00130">
    <property type="entry name" value="PAS"/>
    <property type="match status" value="2"/>
</dbReference>
<dbReference type="SUPFAM" id="SSF55785">
    <property type="entry name" value="PYP-like sensor domain (PAS domain)"/>
    <property type="match status" value="2"/>
</dbReference>
<dbReference type="InterPro" id="IPR003594">
    <property type="entry name" value="HATPase_dom"/>
</dbReference>
<dbReference type="SUPFAM" id="SSF52172">
    <property type="entry name" value="CheY-like"/>
    <property type="match status" value="1"/>
</dbReference>
<gene>
    <name evidence="8" type="ORF">SAMN05421742_10815</name>
</gene>
<name>A0A1G8DHK2_9PROT</name>
<dbReference type="PROSITE" id="PS50109">
    <property type="entry name" value="HIS_KIN"/>
    <property type="match status" value="1"/>
</dbReference>
<keyword evidence="3 4" id="KW-0597">Phosphoprotein</keyword>
<protein>
    <recommendedName>
        <fullName evidence="2">histidine kinase</fullName>
        <ecNumber evidence="2">2.7.13.3</ecNumber>
    </recommendedName>
</protein>
<dbReference type="InterPro" id="IPR005467">
    <property type="entry name" value="His_kinase_dom"/>
</dbReference>
<dbReference type="CDD" id="cd00082">
    <property type="entry name" value="HisKA"/>
    <property type="match status" value="1"/>
</dbReference>
<evidence type="ECO:0000256" key="1">
    <source>
        <dbReference type="ARBA" id="ARBA00000085"/>
    </source>
</evidence>
<dbReference type="PROSITE" id="PS50110">
    <property type="entry name" value="RESPONSE_REGULATORY"/>
    <property type="match status" value="1"/>
</dbReference>
<dbReference type="Gene3D" id="3.40.50.2300">
    <property type="match status" value="1"/>
</dbReference>
<organism evidence="8 9">
    <name type="scientific">Roseospirillum parvum</name>
    <dbReference type="NCBI Taxonomy" id="83401"/>
    <lineage>
        <taxon>Bacteria</taxon>
        <taxon>Pseudomonadati</taxon>
        <taxon>Pseudomonadota</taxon>
        <taxon>Alphaproteobacteria</taxon>
        <taxon>Rhodospirillales</taxon>
        <taxon>Rhodospirillaceae</taxon>
        <taxon>Roseospirillum</taxon>
    </lineage>
</organism>
<keyword evidence="8" id="KW-0418">Kinase</keyword>
<dbReference type="InterPro" id="IPR003661">
    <property type="entry name" value="HisK_dim/P_dom"/>
</dbReference>
<dbReference type="SMART" id="SM00388">
    <property type="entry name" value="HisKA"/>
    <property type="match status" value="1"/>
</dbReference>
<reference evidence="9" key="1">
    <citation type="submission" date="2016-10" db="EMBL/GenBank/DDBJ databases">
        <authorList>
            <person name="Varghese N."/>
            <person name="Submissions S."/>
        </authorList>
    </citation>
    <scope>NUCLEOTIDE SEQUENCE [LARGE SCALE GENOMIC DNA]</scope>
    <source>
        <strain evidence="9">930I</strain>
    </source>
</reference>
<dbReference type="InterPro" id="IPR013656">
    <property type="entry name" value="PAS_4"/>
</dbReference>
<dbReference type="InterPro" id="IPR036097">
    <property type="entry name" value="HisK_dim/P_sf"/>
</dbReference>
<dbReference type="SUPFAM" id="SSF55874">
    <property type="entry name" value="ATPase domain of HSP90 chaperone/DNA topoisomerase II/histidine kinase"/>
    <property type="match status" value="1"/>
</dbReference>